<name>A0A9N9AGF6_9GLOM</name>
<dbReference type="EMBL" id="CAJVPJ010000466">
    <property type="protein sequence ID" value="CAG8527710.1"/>
    <property type="molecule type" value="Genomic_DNA"/>
</dbReference>
<dbReference type="PANTHER" id="PTHR15892:SF2">
    <property type="entry name" value="LARGE RIBOSOMAL SUBUNIT PROTEIN UL30M"/>
    <property type="match status" value="1"/>
</dbReference>
<accession>A0A9N9AGF6</accession>
<dbReference type="OrthoDB" id="509901at2759"/>
<dbReference type="GO" id="GO:0005739">
    <property type="term" value="C:mitochondrion"/>
    <property type="evidence" value="ECO:0007669"/>
    <property type="project" value="TreeGrafter"/>
</dbReference>
<dbReference type="CDD" id="cd01658">
    <property type="entry name" value="Ribosomal_L30"/>
    <property type="match status" value="1"/>
</dbReference>
<sequence>MSLIRKFLSTRPSFAFHYIKNTFTTCSHHGGLYTSAEFPLRRSHQTCEFPPFSPKSILSRFHPLTFSKSQIRNLSTPVDKGFSKSTLRPRLRHRSRPKLVSVLPRSSGRLANGTPRNPAAVHSVYDPVLKRFIKKHPPPNVLPRIDENSGSGYFKITLRRSVIGISRRLRRVVRALGFVKLHQTVYHAQTPYIAGMILKIKELVEVENVDKKPEKKEKVVVERGYVVIKKHPAGSGQINQLSQIEPKRRTNKIKENVGTGRENRFLLFDDVDKK</sequence>
<dbReference type="NCBIfam" id="TIGR01308">
    <property type="entry name" value="rpmD_bact"/>
    <property type="match status" value="1"/>
</dbReference>
<dbReference type="GO" id="GO:0003735">
    <property type="term" value="F:structural constituent of ribosome"/>
    <property type="evidence" value="ECO:0007669"/>
    <property type="project" value="InterPro"/>
</dbReference>
<evidence type="ECO:0000256" key="4">
    <source>
        <dbReference type="ARBA" id="ARBA00035281"/>
    </source>
</evidence>
<protein>
    <recommendedName>
        <fullName evidence="4">Large ribosomal subunit protein uL30m</fullName>
    </recommendedName>
</protein>
<organism evidence="6 7">
    <name type="scientific">Paraglomus occultum</name>
    <dbReference type="NCBI Taxonomy" id="144539"/>
    <lineage>
        <taxon>Eukaryota</taxon>
        <taxon>Fungi</taxon>
        <taxon>Fungi incertae sedis</taxon>
        <taxon>Mucoromycota</taxon>
        <taxon>Glomeromycotina</taxon>
        <taxon>Glomeromycetes</taxon>
        <taxon>Paraglomerales</taxon>
        <taxon>Paraglomeraceae</taxon>
        <taxon>Paraglomus</taxon>
    </lineage>
</organism>
<dbReference type="SUPFAM" id="SSF55129">
    <property type="entry name" value="Ribosomal protein L30p/L7e"/>
    <property type="match status" value="1"/>
</dbReference>
<evidence type="ECO:0000256" key="1">
    <source>
        <dbReference type="ARBA" id="ARBA00007594"/>
    </source>
</evidence>
<dbReference type="InterPro" id="IPR036919">
    <property type="entry name" value="Ribo_uL30_ferredoxin-like_sf"/>
</dbReference>
<dbReference type="HAMAP" id="MF_01371_B">
    <property type="entry name" value="Ribosomal_uL30_B"/>
    <property type="match status" value="1"/>
</dbReference>
<keyword evidence="3" id="KW-0687">Ribonucleoprotein</keyword>
<dbReference type="Gene3D" id="3.30.1390.20">
    <property type="entry name" value="Ribosomal protein L30, ferredoxin-like fold domain"/>
    <property type="match status" value="1"/>
</dbReference>
<feature type="domain" description="Large ribosomal subunit protein uL30-like ferredoxin-like fold" evidence="5">
    <location>
        <begin position="154"/>
        <end position="204"/>
    </location>
</feature>
<dbReference type="AlphaFoldDB" id="A0A9N9AGF6"/>
<keyword evidence="7" id="KW-1185">Reference proteome</keyword>
<comment type="caution">
    <text evidence="6">The sequence shown here is derived from an EMBL/GenBank/DDBJ whole genome shotgun (WGS) entry which is preliminary data.</text>
</comment>
<dbReference type="Proteomes" id="UP000789572">
    <property type="component" value="Unassembled WGS sequence"/>
</dbReference>
<dbReference type="Pfam" id="PF00327">
    <property type="entry name" value="Ribosomal_L30"/>
    <property type="match status" value="1"/>
</dbReference>
<dbReference type="GO" id="GO:0015934">
    <property type="term" value="C:large ribosomal subunit"/>
    <property type="evidence" value="ECO:0007669"/>
    <property type="project" value="InterPro"/>
</dbReference>
<keyword evidence="2" id="KW-0689">Ribosomal protein</keyword>
<comment type="similarity">
    <text evidence="1">Belongs to the universal ribosomal protein uL30 family.</text>
</comment>
<dbReference type="InterPro" id="IPR005996">
    <property type="entry name" value="Ribosomal_uL30_bac-type"/>
</dbReference>
<dbReference type="PANTHER" id="PTHR15892">
    <property type="entry name" value="MITOCHONDRIAL RIBOSOMAL PROTEIN L30"/>
    <property type="match status" value="1"/>
</dbReference>
<evidence type="ECO:0000259" key="5">
    <source>
        <dbReference type="Pfam" id="PF00327"/>
    </source>
</evidence>
<dbReference type="InterPro" id="IPR016082">
    <property type="entry name" value="Ribosomal_uL30_ferredoxin-like"/>
</dbReference>
<evidence type="ECO:0000256" key="3">
    <source>
        <dbReference type="ARBA" id="ARBA00023274"/>
    </source>
</evidence>
<evidence type="ECO:0000313" key="6">
    <source>
        <dbReference type="EMBL" id="CAG8527710.1"/>
    </source>
</evidence>
<gene>
    <name evidence="6" type="ORF">POCULU_LOCUS3902</name>
</gene>
<reference evidence="6" key="1">
    <citation type="submission" date="2021-06" db="EMBL/GenBank/DDBJ databases">
        <authorList>
            <person name="Kallberg Y."/>
            <person name="Tangrot J."/>
            <person name="Rosling A."/>
        </authorList>
    </citation>
    <scope>NUCLEOTIDE SEQUENCE</scope>
    <source>
        <strain evidence="6">IA702</strain>
    </source>
</reference>
<dbReference type="GO" id="GO:0006412">
    <property type="term" value="P:translation"/>
    <property type="evidence" value="ECO:0007669"/>
    <property type="project" value="InterPro"/>
</dbReference>
<evidence type="ECO:0000256" key="2">
    <source>
        <dbReference type="ARBA" id="ARBA00022980"/>
    </source>
</evidence>
<proteinExistence type="inferred from homology"/>
<evidence type="ECO:0000313" key="7">
    <source>
        <dbReference type="Proteomes" id="UP000789572"/>
    </source>
</evidence>